<keyword evidence="3" id="KW-1185">Reference proteome</keyword>
<name>A0A4Y7PJ57_9AGAM</name>
<feature type="compositionally biased region" description="Polar residues" evidence="1">
    <location>
        <begin position="52"/>
        <end position="69"/>
    </location>
</feature>
<dbReference type="EMBL" id="ML170289">
    <property type="protein sequence ID" value="TDL15116.1"/>
    <property type="molecule type" value="Genomic_DNA"/>
</dbReference>
<gene>
    <name evidence="2" type="ORF">BD410DRAFT_855882</name>
</gene>
<feature type="compositionally biased region" description="Basic and acidic residues" evidence="1">
    <location>
        <begin position="42"/>
        <end position="51"/>
    </location>
</feature>
<dbReference type="OrthoDB" id="39175at2759"/>
<dbReference type="VEuPathDB" id="FungiDB:BD410DRAFT_855882"/>
<proteinExistence type="predicted"/>
<reference evidence="2 3" key="1">
    <citation type="submission" date="2018-06" db="EMBL/GenBank/DDBJ databases">
        <title>A transcriptomic atlas of mushroom development highlights an independent origin of complex multicellularity.</title>
        <authorList>
            <consortium name="DOE Joint Genome Institute"/>
            <person name="Krizsan K."/>
            <person name="Almasi E."/>
            <person name="Merenyi Z."/>
            <person name="Sahu N."/>
            <person name="Viragh M."/>
            <person name="Koszo T."/>
            <person name="Mondo S."/>
            <person name="Kiss B."/>
            <person name="Balint B."/>
            <person name="Kues U."/>
            <person name="Barry K."/>
            <person name="Hegedus J.C."/>
            <person name="Henrissat B."/>
            <person name="Johnson J."/>
            <person name="Lipzen A."/>
            <person name="Ohm R."/>
            <person name="Nagy I."/>
            <person name="Pangilinan J."/>
            <person name="Yan J."/>
            <person name="Xiong Y."/>
            <person name="Grigoriev I.V."/>
            <person name="Hibbett D.S."/>
            <person name="Nagy L.G."/>
        </authorList>
    </citation>
    <scope>NUCLEOTIDE SEQUENCE [LARGE SCALE GENOMIC DNA]</scope>
    <source>
        <strain evidence="2 3">SZMC22713</strain>
    </source>
</reference>
<accession>A0A4Y7PJ57</accession>
<evidence type="ECO:0000313" key="2">
    <source>
        <dbReference type="EMBL" id="TDL15116.1"/>
    </source>
</evidence>
<dbReference type="AlphaFoldDB" id="A0A4Y7PJ57"/>
<protein>
    <submittedName>
        <fullName evidence="2">Uncharacterized protein</fullName>
    </submittedName>
</protein>
<feature type="region of interest" description="Disordered" evidence="1">
    <location>
        <begin position="1"/>
        <end position="100"/>
    </location>
</feature>
<organism evidence="2 3">
    <name type="scientific">Rickenella mellea</name>
    <dbReference type="NCBI Taxonomy" id="50990"/>
    <lineage>
        <taxon>Eukaryota</taxon>
        <taxon>Fungi</taxon>
        <taxon>Dikarya</taxon>
        <taxon>Basidiomycota</taxon>
        <taxon>Agaricomycotina</taxon>
        <taxon>Agaricomycetes</taxon>
        <taxon>Hymenochaetales</taxon>
        <taxon>Rickenellaceae</taxon>
        <taxon>Rickenella</taxon>
    </lineage>
</organism>
<evidence type="ECO:0000256" key="1">
    <source>
        <dbReference type="SAM" id="MobiDB-lite"/>
    </source>
</evidence>
<dbReference type="Proteomes" id="UP000294933">
    <property type="component" value="Unassembled WGS sequence"/>
</dbReference>
<dbReference type="STRING" id="50990.A0A4Y7PJ57"/>
<evidence type="ECO:0000313" key="3">
    <source>
        <dbReference type="Proteomes" id="UP000294933"/>
    </source>
</evidence>
<sequence length="333" mass="37725">MAAASAKRSSHRDQEVLMNGRDQTSELDGRVGVNDSENSQQRAREREERAQFSDSPVNSPHLSHTNSQIPPRLRNADSESKKRHRSPSRTLESEHKDAEIENANREIERLSSRVYDLKRRSIVKDELLQMTEMARQEELARHVEDRSRKELDARERRGVGEVTQGILCLYELVALASWLCAVYDAQHGPTSLPLALQELFIDYAQNISVCAITPIYEKSCPALYELWMNYARLRAGTARIVGPKNVEVVAAYILPSISPVPMRRWEEDRTCSYLISAIRKHQTAHRAAYARTSNARIYGSTASTSFHQTLAQQGRGTIPPHNVGNLDIVPMLR</sequence>
<feature type="compositionally biased region" description="Basic and acidic residues" evidence="1">
    <location>
        <begin position="91"/>
        <end position="100"/>
    </location>
</feature>